<evidence type="ECO:0000313" key="2">
    <source>
        <dbReference type="EMBL" id="NEA19805.1"/>
    </source>
</evidence>
<dbReference type="AlphaFoldDB" id="A0A6N9UFR8"/>
<sequence>MQTPTRRAVRTVLQTLVAVAAVVPALAVVIQESAGLASTAPWLVGAAGTAAAIAGGLARIMALPAVEQLLARFGLGLADDAEGSP</sequence>
<feature type="transmembrane region" description="Helical" evidence="1">
    <location>
        <begin position="42"/>
        <end position="62"/>
    </location>
</feature>
<dbReference type="Proteomes" id="UP000471293">
    <property type="component" value="Unassembled WGS sequence"/>
</dbReference>
<keyword evidence="1" id="KW-1133">Transmembrane helix</keyword>
<gene>
    <name evidence="2" type="ORF">G3I29_31005</name>
</gene>
<reference evidence="2 3" key="1">
    <citation type="submission" date="2020-01" db="EMBL/GenBank/DDBJ databases">
        <title>Insect and environment-associated Actinomycetes.</title>
        <authorList>
            <person name="Currrie C."/>
            <person name="Chevrette M."/>
            <person name="Carlson C."/>
            <person name="Stubbendieck R."/>
            <person name="Wendt-Pienkowski E."/>
        </authorList>
    </citation>
    <scope>NUCLEOTIDE SEQUENCE [LARGE SCALE GENOMIC DNA]</scope>
    <source>
        <strain evidence="2 3">SID11342</strain>
    </source>
</reference>
<protein>
    <recommendedName>
        <fullName evidence="4">Holin</fullName>
    </recommendedName>
</protein>
<comment type="caution">
    <text evidence="2">The sequence shown here is derived from an EMBL/GenBank/DDBJ whole genome shotgun (WGS) entry which is preliminary data.</text>
</comment>
<keyword evidence="1" id="KW-0472">Membrane</keyword>
<dbReference type="RefSeq" id="WP_164349333.1">
    <property type="nucleotide sequence ID" value="NZ_JAAGLQ010000648.1"/>
</dbReference>
<feature type="transmembrane region" description="Helical" evidence="1">
    <location>
        <begin position="12"/>
        <end position="30"/>
    </location>
</feature>
<evidence type="ECO:0000313" key="3">
    <source>
        <dbReference type="Proteomes" id="UP000471293"/>
    </source>
</evidence>
<accession>A0A6N9UFR8</accession>
<organism evidence="2 3">
    <name type="scientific">Streptomyces halstedii</name>
    <dbReference type="NCBI Taxonomy" id="1944"/>
    <lineage>
        <taxon>Bacteria</taxon>
        <taxon>Bacillati</taxon>
        <taxon>Actinomycetota</taxon>
        <taxon>Actinomycetes</taxon>
        <taxon>Kitasatosporales</taxon>
        <taxon>Streptomycetaceae</taxon>
        <taxon>Streptomyces</taxon>
    </lineage>
</organism>
<name>A0A6N9UFR8_STRHA</name>
<keyword evidence="1" id="KW-0812">Transmembrane</keyword>
<proteinExistence type="predicted"/>
<evidence type="ECO:0008006" key="4">
    <source>
        <dbReference type="Google" id="ProtNLM"/>
    </source>
</evidence>
<dbReference type="EMBL" id="JAAGLQ010000648">
    <property type="protein sequence ID" value="NEA19805.1"/>
    <property type="molecule type" value="Genomic_DNA"/>
</dbReference>
<evidence type="ECO:0000256" key="1">
    <source>
        <dbReference type="SAM" id="Phobius"/>
    </source>
</evidence>